<dbReference type="Proteomes" id="UP000256964">
    <property type="component" value="Unassembled WGS sequence"/>
</dbReference>
<evidence type="ECO:0000313" key="2">
    <source>
        <dbReference type="EMBL" id="RDX54709.1"/>
    </source>
</evidence>
<proteinExistence type="predicted"/>
<sequence length="222" mass="24207">MAASGIGAMYLRLGTAVPAWSRWATSARAAEAYNPQSLRHEAEARGGDRMGRVPQNGLGKGKARQGGRQEDALRAGETAISLGLPNRTSHRTFALRLGVVTVYLFSSADTGRHLAAAEQTPVEGPWYRSVRIVTLSSRDTHKARYQRRSLRMGWTAAVSGHLVPVVSATSAQAAHRGSQHILHATSVHQTCRRCRRHWREPLVGRPDELAQGVQPAARKVPD</sequence>
<evidence type="ECO:0000313" key="3">
    <source>
        <dbReference type="Proteomes" id="UP000256964"/>
    </source>
</evidence>
<organism evidence="2 3">
    <name type="scientific">Lentinus brumalis</name>
    <dbReference type="NCBI Taxonomy" id="2498619"/>
    <lineage>
        <taxon>Eukaryota</taxon>
        <taxon>Fungi</taxon>
        <taxon>Dikarya</taxon>
        <taxon>Basidiomycota</taxon>
        <taxon>Agaricomycotina</taxon>
        <taxon>Agaricomycetes</taxon>
        <taxon>Polyporales</taxon>
        <taxon>Polyporaceae</taxon>
        <taxon>Lentinus</taxon>
    </lineage>
</organism>
<gene>
    <name evidence="2" type="ORF">OH76DRAFT_991634</name>
</gene>
<feature type="region of interest" description="Disordered" evidence="1">
    <location>
        <begin position="31"/>
        <end position="71"/>
    </location>
</feature>
<reference evidence="2 3" key="1">
    <citation type="journal article" date="2018" name="Biotechnol. Biofuels">
        <title>Integrative visual omics of the white-rot fungus Polyporus brumalis exposes the biotechnological potential of its oxidative enzymes for delignifying raw plant biomass.</title>
        <authorList>
            <person name="Miyauchi S."/>
            <person name="Rancon A."/>
            <person name="Drula E."/>
            <person name="Hage H."/>
            <person name="Chaduli D."/>
            <person name="Favel A."/>
            <person name="Grisel S."/>
            <person name="Henrissat B."/>
            <person name="Herpoel-Gimbert I."/>
            <person name="Ruiz-Duenas F.J."/>
            <person name="Chevret D."/>
            <person name="Hainaut M."/>
            <person name="Lin J."/>
            <person name="Wang M."/>
            <person name="Pangilinan J."/>
            <person name="Lipzen A."/>
            <person name="Lesage-Meessen L."/>
            <person name="Navarro D."/>
            <person name="Riley R."/>
            <person name="Grigoriev I.V."/>
            <person name="Zhou S."/>
            <person name="Raouche S."/>
            <person name="Rosso M.N."/>
        </authorList>
    </citation>
    <scope>NUCLEOTIDE SEQUENCE [LARGE SCALE GENOMIC DNA]</scope>
    <source>
        <strain evidence="2 3">BRFM 1820</strain>
    </source>
</reference>
<feature type="compositionally biased region" description="Basic and acidic residues" evidence="1">
    <location>
        <begin position="38"/>
        <end position="51"/>
    </location>
</feature>
<keyword evidence="3" id="KW-1185">Reference proteome</keyword>
<evidence type="ECO:0000256" key="1">
    <source>
        <dbReference type="SAM" id="MobiDB-lite"/>
    </source>
</evidence>
<protein>
    <submittedName>
        <fullName evidence="2">Uncharacterized protein</fullName>
    </submittedName>
</protein>
<dbReference type="AlphaFoldDB" id="A0A371DQA5"/>
<dbReference type="EMBL" id="KZ857384">
    <property type="protein sequence ID" value="RDX54709.1"/>
    <property type="molecule type" value="Genomic_DNA"/>
</dbReference>
<name>A0A371DQA5_9APHY</name>
<accession>A0A371DQA5</accession>